<organism evidence="5 6">
    <name type="scientific">Euphydryas editha</name>
    <name type="common">Edith's checkerspot</name>
    <dbReference type="NCBI Taxonomy" id="104508"/>
    <lineage>
        <taxon>Eukaryota</taxon>
        <taxon>Metazoa</taxon>
        <taxon>Ecdysozoa</taxon>
        <taxon>Arthropoda</taxon>
        <taxon>Hexapoda</taxon>
        <taxon>Insecta</taxon>
        <taxon>Pterygota</taxon>
        <taxon>Neoptera</taxon>
        <taxon>Endopterygota</taxon>
        <taxon>Lepidoptera</taxon>
        <taxon>Glossata</taxon>
        <taxon>Ditrysia</taxon>
        <taxon>Papilionoidea</taxon>
        <taxon>Nymphalidae</taxon>
        <taxon>Nymphalinae</taxon>
        <taxon>Euphydryas</taxon>
    </lineage>
</organism>
<keyword evidence="1" id="KW-0175">Coiled coil</keyword>
<dbReference type="Proteomes" id="UP001153954">
    <property type="component" value="Unassembled WGS sequence"/>
</dbReference>
<feature type="domain" description="PTHB1 N-terminal" evidence="2">
    <location>
        <begin position="1"/>
        <end position="354"/>
    </location>
</feature>
<dbReference type="Pfam" id="PF14727">
    <property type="entry name" value="PHTB1_N"/>
    <property type="match status" value="1"/>
</dbReference>
<accession>A0AAU9THQ4</accession>
<evidence type="ECO:0008006" key="7">
    <source>
        <dbReference type="Google" id="ProtNLM"/>
    </source>
</evidence>
<evidence type="ECO:0000259" key="4">
    <source>
        <dbReference type="Pfam" id="PF23338"/>
    </source>
</evidence>
<dbReference type="AlphaFoldDB" id="A0AAU9THQ4"/>
<comment type="caution">
    <text evidence="5">The sequence shown here is derived from an EMBL/GenBank/DDBJ whole genome shotgun (WGS) entry which is preliminary data.</text>
</comment>
<dbReference type="Pfam" id="PF23338">
    <property type="entry name" value="PTHB1_hp"/>
    <property type="match status" value="1"/>
</dbReference>
<proteinExistence type="predicted"/>
<protein>
    <recommendedName>
        <fullName evidence="7">Protein PTHB1</fullName>
    </recommendedName>
</protein>
<dbReference type="InterPro" id="IPR055363">
    <property type="entry name" value="PTHB1_hp_dom"/>
</dbReference>
<gene>
    <name evidence="5" type="ORF">EEDITHA_LOCUS3005</name>
</gene>
<reference evidence="5" key="1">
    <citation type="submission" date="2022-03" db="EMBL/GenBank/DDBJ databases">
        <authorList>
            <person name="Tunstrom K."/>
        </authorList>
    </citation>
    <scope>NUCLEOTIDE SEQUENCE</scope>
</reference>
<dbReference type="GO" id="GO:0016020">
    <property type="term" value="C:membrane"/>
    <property type="evidence" value="ECO:0007669"/>
    <property type="project" value="TreeGrafter"/>
</dbReference>
<dbReference type="InterPro" id="IPR026511">
    <property type="entry name" value="PTHB1"/>
</dbReference>
<dbReference type="InterPro" id="IPR055362">
    <property type="entry name" value="PTHB1_pf_dom"/>
</dbReference>
<name>A0AAU9THQ4_EUPED</name>
<sequence length="839" mass="96115">MSIFKVKQWWSNEKFVTENCDEGTQNSKCMKIDRFNSHNDSDCIIIGQGFLLEIYKPNLENDTHSILESQLNNVILQIETGKFLANCADRQILILHPTSYSIYLLERTEGQTDVGEQNLISPVIRHSFTRRAFSTTCGPFGNSKRDLICIQALDGTLSFFDQDTFLFMCVFNDIVIPGPVHFIANSDQFIICKSTWIMEIFSYQQLIEFSELSVRANKKNIPQWIYNAGEEILSIQVIRTSSSFSSIIAIGERHLYCFQDNGLMKFMIRFDYMPVCFHAYLIGWYYEPHSRLLVMVASEDSKLNIYEGTSLLWSCDLMCRPISIARCYLNSLPGGIVTLSTNGIVNVSFLGTEPDLNANGKPMNDVVDPDQVQDELVVVENSLQKVMAARKTEFEDNDPEVDQLVNIKVSIGKPNDDPISNYPSNNMEILQTCSMVVIISCDNPNFVQSIQITYDCAPPITCTDATLCLDNIKGTEVVETQVLLSGDADISDCGINILITIVDFTGKIKILSRRVLLPLALYCVPVENEVENNFKLNIKTNQPCLEFTEIFNDITKEELAQYSSKNMLTFKYRTLNKTVTFKTEDIIYTIEANEFSIMSPILEYFIFKLKTYYAETGVTDFKMKFIFNGESIKLIVHTFLKSIENHSKERIKMKSLEENLAVLQRQFTIVQKRLLVQYGSLPPGNCDPLELLMNDTHERIKIVAFDIMQSKKYVFRTGNILRRICNIIVHILRENVKDEFKVKLVEEMLSLNTLNEQFQEWEENVAQGLSYILNKVFKKSEKDKEKLAPVTDQDILSQTNLKKLLKQLRIILEKLLTDGQDNDEVKGDIIRTEEFVEVI</sequence>
<dbReference type="EMBL" id="CAKOGL010000005">
    <property type="protein sequence ID" value="CAH2086656.1"/>
    <property type="molecule type" value="Genomic_DNA"/>
</dbReference>
<feature type="domain" description="PTHB1 hairpin" evidence="4">
    <location>
        <begin position="634"/>
        <end position="733"/>
    </location>
</feature>
<keyword evidence="6" id="KW-1185">Reference proteome</keyword>
<evidence type="ECO:0000313" key="6">
    <source>
        <dbReference type="Proteomes" id="UP001153954"/>
    </source>
</evidence>
<evidence type="ECO:0000256" key="1">
    <source>
        <dbReference type="SAM" id="Coils"/>
    </source>
</evidence>
<dbReference type="PANTHER" id="PTHR20991:SF0">
    <property type="entry name" value="PROTEIN PTHB1"/>
    <property type="match status" value="1"/>
</dbReference>
<feature type="coiled-coil region" evidence="1">
    <location>
        <begin position="646"/>
        <end position="673"/>
    </location>
</feature>
<evidence type="ECO:0000259" key="3">
    <source>
        <dbReference type="Pfam" id="PF23337"/>
    </source>
</evidence>
<dbReference type="Pfam" id="PF23337">
    <property type="entry name" value="PTHB1_pf"/>
    <property type="match status" value="1"/>
</dbReference>
<dbReference type="GO" id="GO:0060271">
    <property type="term" value="P:cilium assembly"/>
    <property type="evidence" value="ECO:0007669"/>
    <property type="project" value="TreeGrafter"/>
</dbReference>
<evidence type="ECO:0000259" key="2">
    <source>
        <dbReference type="Pfam" id="PF14727"/>
    </source>
</evidence>
<dbReference type="PANTHER" id="PTHR20991">
    <property type="entry name" value="PARATHYROID HORMONE-RESPONSIVE B1 GENE"/>
    <property type="match status" value="1"/>
</dbReference>
<feature type="domain" description="PTHB1 platform" evidence="3">
    <location>
        <begin position="518"/>
        <end position="625"/>
    </location>
</feature>
<dbReference type="GO" id="GO:0034464">
    <property type="term" value="C:BBSome"/>
    <property type="evidence" value="ECO:0007669"/>
    <property type="project" value="InterPro"/>
</dbReference>
<dbReference type="InterPro" id="IPR028073">
    <property type="entry name" value="PHTB1_N_dom"/>
</dbReference>
<evidence type="ECO:0000313" key="5">
    <source>
        <dbReference type="EMBL" id="CAH2086656.1"/>
    </source>
</evidence>